<dbReference type="InterPro" id="IPR007313">
    <property type="entry name" value="FxsA"/>
</dbReference>
<keyword evidence="2" id="KW-0472">Membrane</keyword>
<dbReference type="KEGG" id="euz:DVS28_a1232"/>
<dbReference type="AlphaFoldDB" id="A0A346XUN5"/>
<dbReference type="EMBL" id="CP031165">
    <property type="protein sequence ID" value="AXV05932.1"/>
    <property type="molecule type" value="Genomic_DNA"/>
</dbReference>
<keyword evidence="2" id="KW-0812">Transmembrane</keyword>
<dbReference type="OrthoDB" id="9792788at2"/>
<dbReference type="PANTHER" id="PTHR35335:SF1">
    <property type="entry name" value="UPF0716 PROTEIN FXSA"/>
    <property type="match status" value="1"/>
</dbReference>
<dbReference type="GO" id="GO:0016020">
    <property type="term" value="C:membrane"/>
    <property type="evidence" value="ECO:0007669"/>
    <property type="project" value="InterPro"/>
</dbReference>
<proteinExistence type="predicted"/>
<evidence type="ECO:0000256" key="2">
    <source>
        <dbReference type="SAM" id="Phobius"/>
    </source>
</evidence>
<evidence type="ECO:0000256" key="1">
    <source>
        <dbReference type="SAM" id="MobiDB-lite"/>
    </source>
</evidence>
<gene>
    <name evidence="3" type="ORF">DVS28_a1232</name>
</gene>
<feature type="compositionally biased region" description="Basic and acidic residues" evidence="1">
    <location>
        <begin position="189"/>
        <end position="201"/>
    </location>
</feature>
<feature type="transmembrane region" description="Helical" evidence="2">
    <location>
        <begin position="27"/>
        <end position="47"/>
    </location>
</feature>
<protein>
    <submittedName>
        <fullName evidence="3">Cytoplasmic membrane protein FsxA</fullName>
    </submittedName>
</protein>
<feature type="compositionally biased region" description="Basic residues" evidence="1">
    <location>
        <begin position="142"/>
        <end position="152"/>
    </location>
</feature>
<accession>A0A346XUN5</accession>
<feature type="region of interest" description="Disordered" evidence="1">
    <location>
        <begin position="134"/>
        <end position="201"/>
    </location>
</feature>
<dbReference type="RefSeq" id="WP_114590661.1">
    <property type="nucleotide sequence ID" value="NZ_CP031165.1"/>
</dbReference>
<evidence type="ECO:0000313" key="4">
    <source>
        <dbReference type="Proteomes" id="UP000264006"/>
    </source>
</evidence>
<name>A0A346XUN5_9ACTN</name>
<dbReference type="Proteomes" id="UP000264006">
    <property type="component" value="Chromosome"/>
</dbReference>
<dbReference type="Pfam" id="PF04186">
    <property type="entry name" value="FxsA"/>
    <property type="match status" value="1"/>
</dbReference>
<reference evidence="3 4" key="1">
    <citation type="submission" date="2018-09" db="EMBL/GenBank/DDBJ databases">
        <title>Complete genome sequence of Euzebya sp. DY32-46 isolated from seawater of Pacific Ocean.</title>
        <authorList>
            <person name="Xu L."/>
            <person name="Wu Y.-H."/>
            <person name="Xu X.-W."/>
        </authorList>
    </citation>
    <scope>NUCLEOTIDE SEQUENCE [LARGE SCALE GENOMIC DNA]</scope>
    <source>
        <strain evidence="3 4">DY32-46</strain>
    </source>
</reference>
<keyword evidence="2" id="KW-1133">Transmembrane helix</keyword>
<dbReference type="NCBIfam" id="NF008528">
    <property type="entry name" value="PRK11463.1-2"/>
    <property type="match status" value="1"/>
</dbReference>
<evidence type="ECO:0000313" key="3">
    <source>
        <dbReference type="EMBL" id="AXV05932.1"/>
    </source>
</evidence>
<organism evidence="3 4">
    <name type="scientific">Euzebya pacifica</name>
    <dbReference type="NCBI Taxonomy" id="1608957"/>
    <lineage>
        <taxon>Bacteria</taxon>
        <taxon>Bacillati</taxon>
        <taxon>Actinomycetota</taxon>
        <taxon>Nitriliruptoria</taxon>
        <taxon>Euzebyales</taxon>
    </lineage>
</organism>
<dbReference type="PANTHER" id="PTHR35335">
    <property type="entry name" value="UPF0716 PROTEIN FXSA"/>
    <property type="match status" value="1"/>
</dbReference>
<sequence>MALVLVLCFVVIPLVEVTVIGQVQDLLGWPYTIAILVADSILGAMLVKQEGTRAWRRFGEALAEAKAPASEVVDGALILFGGALLLTPGFVTDIVGLACVLGPTRSLLNRLLITRFAIASGPLGSMFLLGNRGPVDANAGRRERRRGGRRGRRDSDAEPPTSPPPPRSTPGSGSGTGSEPPDVIDVEVLDVRRNPRRPEDG</sequence>
<keyword evidence="4" id="KW-1185">Reference proteome</keyword>